<evidence type="ECO:0000313" key="6">
    <source>
        <dbReference type="Proteomes" id="UP001055712"/>
    </source>
</evidence>
<reference evidence="5" key="2">
    <citation type="submission" date="2020-11" db="EMBL/GenBank/DDBJ databases">
        <authorList>
            <person name="Cecchin M."/>
            <person name="Marcolungo L."/>
            <person name="Rossato M."/>
            <person name="Girolomoni L."/>
            <person name="Cosentino E."/>
            <person name="Cuine S."/>
            <person name="Li-Beisson Y."/>
            <person name="Delledonne M."/>
            <person name="Ballottari M."/>
        </authorList>
    </citation>
    <scope>NUCLEOTIDE SEQUENCE</scope>
    <source>
        <strain evidence="5">211/11P</strain>
        <tissue evidence="5">Whole cell</tissue>
    </source>
</reference>
<evidence type="ECO:0000313" key="5">
    <source>
        <dbReference type="EMBL" id="KAI3432732.1"/>
    </source>
</evidence>
<feature type="compositionally biased region" description="Polar residues" evidence="4">
    <location>
        <begin position="24"/>
        <end position="39"/>
    </location>
</feature>
<dbReference type="InterPro" id="IPR051644">
    <property type="entry name" value="TRAMP_AT-DNA-binding"/>
</dbReference>
<gene>
    <name evidence="5" type="ORF">D9Q98_004273</name>
</gene>
<protein>
    <submittedName>
        <fullName evidence="5">Uncharacterized protein</fullName>
    </submittedName>
</protein>
<dbReference type="PANTHER" id="PTHR46543">
    <property type="entry name" value="ZINC FINGER CCHC DOMAIN-CONTAINING PROTEIN 7"/>
    <property type="match status" value="1"/>
</dbReference>
<organism evidence="5 6">
    <name type="scientific">Chlorella vulgaris</name>
    <name type="common">Green alga</name>
    <dbReference type="NCBI Taxonomy" id="3077"/>
    <lineage>
        <taxon>Eukaryota</taxon>
        <taxon>Viridiplantae</taxon>
        <taxon>Chlorophyta</taxon>
        <taxon>core chlorophytes</taxon>
        <taxon>Trebouxiophyceae</taxon>
        <taxon>Chlorellales</taxon>
        <taxon>Chlorellaceae</taxon>
        <taxon>Chlorella clade</taxon>
        <taxon>Chlorella</taxon>
    </lineage>
</organism>
<dbReference type="EMBL" id="SIDB01000005">
    <property type="protein sequence ID" value="KAI3432732.1"/>
    <property type="molecule type" value="Genomic_DNA"/>
</dbReference>
<sequence>MASLNTTPLGSHDGAMVECTSPFSQTADASRSGHSTALQQRRRYPHAAEPPCTAGLPCHPNPASRVAADSTAAAAGSATVAAVQPASHAGVQAQALFPNAVLAALQRQVLQAAAGSASSIQLATQACIQRAQQATPPAPRRAALGVLPLLQLQLPGDPPGMQHAVACLLEAVAYVEAVTGPAFGAAQGEQPAKQQQLGGGRRQAQQAEKQQQQQQAQKQHGRQQQQHSQQQQSLPQQQQQHSQQQQSLPQQQQQHSQQQPQQQPQHSWRAANQLLPPPGPQLPSGSAGAPAGQAAALQGAWQAAALQAATPAPAPAPAVPAPAVPTPAVRLRLTVYGAAGAVACWHEAAADPAPPLRFSVSTRAPLWSDGPAGFSLHFPHSNCPQVDLFAAIHRYVAAAGAAALNHPTIALALSGVTAPRRAAQPAPPSRTQAQAANAQGMRVCPSAAAAAPPPAGRTLILMSAAALHSASATPAAAEAEEAACQLVLRQFGVG</sequence>
<dbReference type="GO" id="GO:0071039">
    <property type="term" value="P:nuclear polyadenylation-dependent CUT catabolic process"/>
    <property type="evidence" value="ECO:0007669"/>
    <property type="project" value="TreeGrafter"/>
</dbReference>
<comment type="caution">
    <text evidence="5">The sequence shown here is derived from an EMBL/GenBank/DDBJ whole genome shotgun (WGS) entry which is preliminary data.</text>
</comment>
<dbReference type="AlphaFoldDB" id="A0A9D4YYW2"/>
<dbReference type="GO" id="GO:0071036">
    <property type="term" value="P:nuclear polyadenylation-dependent snoRNA catabolic process"/>
    <property type="evidence" value="ECO:0007669"/>
    <property type="project" value="TreeGrafter"/>
</dbReference>
<dbReference type="PANTHER" id="PTHR46543:SF2">
    <property type="entry name" value="AGAP013096-PA"/>
    <property type="match status" value="1"/>
</dbReference>
<comment type="subcellular location">
    <subcellularLocation>
        <location evidence="1">Nucleus</location>
    </subcellularLocation>
</comment>
<accession>A0A9D4YYW2</accession>
<evidence type="ECO:0000256" key="3">
    <source>
        <dbReference type="ARBA" id="ARBA00023242"/>
    </source>
</evidence>
<reference evidence="5" key="1">
    <citation type="journal article" date="2019" name="Plant J.">
        <title>Chlorella vulgaris genome assembly and annotation reveals the molecular basis for metabolic acclimation to high light conditions.</title>
        <authorList>
            <person name="Cecchin M."/>
            <person name="Marcolungo L."/>
            <person name="Rossato M."/>
            <person name="Girolomoni L."/>
            <person name="Cosentino E."/>
            <person name="Cuine S."/>
            <person name="Li-Beisson Y."/>
            <person name="Delledonne M."/>
            <person name="Ballottari M."/>
        </authorList>
    </citation>
    <scope>NUCLEOTIDE SEQUENCE</scope>
    <source>
        <strain evidence="5">211/11P</strain>
    </source>
</reference>
<feature type="region of interest" description="Disordered" evidence="4">
    <location>
        <begin position="24"/>
        <end position="56"/>
    </location>
</feature>
<dbReference type="GO" id="GO:0071037">
    <property type="term" value="P:nuclear polyadenylation-dependent snRNA catabolic process"/>
    <property type="evidence" value="ECO:0007669"/>
    <property type="project" value="TreeGrafter"/>
</dbReference>
<dbReference type="Proteomes" id="UP001055712">
    <property type="component" value="Unassembled WGS sequence"/>
</dbReference>
<proteinExistence type="predicted"/>
<evidence type="ECO:0000256" key="4">
    <source>
        <dbReference type="SAM" id="MobiDB-lite"/>
    </source>
</evidence>
<feature type="compositionally biased region" description="Low complexity" evidence="4">
    <location>
        <begin position="192"/>
        <end position="274"/>
    </location>
</feature>
<evidence type="ECO:0000256" key="1">
    <source>
        <dbReference type="ARBA" id="ARBA00004123"/>
    </source>
</evidence>
<dbReference type="GO" id="GO:0031499">
    <property type="term" value="C:TRAMP complex"/>
    <property type="evidence" value="ECO:0007669"/>
    <property type="project" value="TreeGrafter"/>
</dbReference>
<dbReference type="GO" id="GO:0071035">
    <property type="term" value="P:nuclear polyadenylation-dependent rRNA catabolic process"/>
    <property type="evidence" value="ECO:0007669"/>
    <property type="project" value="TreeGrafter"/>
</dbReference>
<feature type="compositionally biased region" description="Low complexity" evidence="4">
    <location>
        <begin position="282"/>
        <end position="294"/>
    </location>
</feature>
<keyword evidence="6" id="KW-1185">Reference proteome</keyword>
<name>A0A9D4YYW2_CHLVU</name>
<dbReference type="GO" id="GO:0071031">
    <property type="term" value="P:nuclear mRNA surveillance of mRNA 3'-end processing"/>
    <property type="evidence" value="ECO:0007669"/>
    <property type="project" value="TreeGrafter"/>
</dbReference>
<evidence type="ECO:0000256" key="2">
    <source>
        <dbReference type="ARBA" id="ARBA00022737"/>
    </source>
</evidence>
<keyword evidence="3" id="KW-0539">Nucleus</keyword>
<keyword evidence="2" id="KW-0677">Repeat</keyword>
<feature type="region of interest" description="Disordered" evidence="4">
    <location>
        <begin position="189"/>
        <end position="294"/>
    </location>
</feature>
<dbReference type="GO" id="GO:0003723">
    <property type="term" value="F:RNA binding"/>
    <property type="evidence" value="ECO:0007669"/>
    <property type="project" value="TreeGrafter"/>
</dbReference>
<dbReference type="GO" id="GO:0071038">
    <property type="term" value="P:TRAMP-dependent tRNA surveillance pathway"/>
    <property type="evidence" value="ECO:0007669"/>
    <property type="project" value="TreeGrafter"/>
</dbReference>